<dbReference type="GeneID" id="54300326"/>
<reference evidence="5" key="1">
    <citation type="journal article" date="2020" name="Stud. Mycol.">
        <title>101 Dothideomycetes genomes: a test case for predicting lifestyles and emergence of pathogens.</title>
        <authorList>
            <person name="Haridas S."/>
            <person name="Albert R."/>
            <person name="Binder M."/>
            <person name="Bloem J."/>
            <person name="Labutti K."/>
            <person name="Salamov A."/>
            <person name="Andreopoulos B."/>
            <person name="Baker S."/>
            <person name="Barry K."/>
            <person name="Bills G."/>
            <person name="Bluhm B."/>
            <person name="Cannon C."/>
            <person name="Castanera R."/>
            <person name="Culley D."/>
            <person name="Daum C."/>
            <person name="Ezra D."/>
            <person name="Gonzalez J."/>
            <person name="Henrissat B."/>
            <person name="Kuo A."/>
            <person name="Liang C."/>
            <person name="Lipzen A."/>
            <person name="Lutzoni F."/>
            <person name="Magnuson J."/>
            <person name="Mondo S."/>
            <person name="Nolan M."/>
            <person name="Ohm R."/>
            <person name="Pangilinan J."/>
            <person name="Park H.-J."/>
            <person name="Ramirez L."/>
            <person name="Alfaro M."/>
            <person name="Sun H."/>
            <person name="Tritt A."/>
            <person name="Yoshinaga Y."/>
            <person name="Zwiers L.-H."/>
            <person name="Turgeon B."/>
            <person name="Goodwin S."/>
            <person name="Spatafora J."/>
            <person name="Crous P."/>
            <person name="Grigoriev I."/>
        </authorList>
    </citation>
    <scope>NUCLEOTIDE SEQUENCE</scope>
    <source>
        <strain evidence="5">CBS 121167</strain>
    </source>
</reference>
<dbReference type="GO" id="GO:0000323">
    <property type="term" value="C:lytic vacuole"/>
    <property type="evidence" value="ECO:0007669"/>
    <property type="project" value="TreeGrafter"/>
</dbReference>
<dbReference type="PANTHER" id="PTHR15157">
    <property type="entry name" value="UV RADIATION RESISTANCE-ASSOCIATED GENE PROTEIN"/>
    <property type="match status" value="1"/>
</dbReference>
<protein>
    <recommendedName>
        <fullName evidence="2">Autophagy-related protein 14</fullName>
    </recommendedName>
</protein>
<dbReference type="Pfam" id="PF10186">
    <property type="entry name" value="ATG14"/>
    <property type="match status" value="1"/>
</dbReference>
<dbReference type="OrthoDB" id="16772at2759"/>
<evidence type="ECO:0000313" key="5">
    <source>
        <dbReference type="EMBL" id="KAF2146635.1"/>
    </source>
</evidence>
<proteinExistence type="inferred from homology"/>
<sequence>MECDICGKGLNPKVPLNCPTCARAALYPFRIAQATTLLDRETLGYHVEAVATGADDQAGQAVSLGETLVDTHESSKRAAVEQRRTATAEIEERIRYITERSESLQKQIDEGKREIAARKAAIAQRRSDLESATYNIEKRRSKELDTVKEVIKAVRAADDLGHKEDVYGRAWHCKKAADVAGLKQRRRRSRDGSVKMEYYIGGIRILDLRDLNTAPPSQITASLTLLAGLVVRVSNYLAVRLPAEITLPHKDYPLPTIFSPSSSYMYKDVPFPGSTPFQSSSNSPEDSRTLEHQRPLPRPRSLYIDRKLPMLAAEDSSAYSLFLEGVTLLSWDIAWLSRSQGMNNTFNEWEDICPLGKNLWQLLIESTQATMSAVDKEKKDGPMAKGDFRFPASSRSLASTPEIGLGSYSHGTAKGFLGNAEGASFMKGWKLQTPARAVDKLRSHLLAEMQGAEWEMLDEKEFEKEEEADTDGQSKPRGVNGWTKLKSRNEETKTA</sequence>
<comment type="similarity">
    <text evidence="1">Belongs to the ATG14 family.</text>
</comment>
<evidence type="ECO:0000256" key="1">
    <source>
        <dbReference type="ARBA" id="ARBA00009574"/>
    </source>
</evidence>
<dbReference type="GO" id="GO:0005768">
    <property type="term" value="C:endosome"/>
    <property type="evidence" value="ECO:0007669"/>
    <property type="project" value="TreeGrafter"/>
</dbReference>
<feature type="compositionally biased region" description="Basic and acidic residues" evidence="4">
    <location>
        <begin position="285"/>
        <end position="294"/>
    </location>
</feature>
<feature type="region of interest" description="Disordered" evidence="4">
    <location>
        <begin position="458"/>
        <end position="495"/>
    </location>
</feature>
<dbReference type="InterPro" id="IPR018791">
    <property type="entry name" value="UV_resistance/autophagy_Atg14"/>
</dbReference>
<feature type="region of interest" description="Disordered" evidence="4">
    <location>
        <begin position="275"/>
        <end position="296"/>
    </location>
</feature>
<organism evidence="5 6">
    <name type="scientific">Aplosporella prunicola CBS 121167</name>
    <dbReference type="NCBI Taxonomy" id="1176127"/>
    <lineage>
        <taxon>Eukaryota</taxon>
        <taxon>Fungi</taxon>
        <taxon>Dikarya</taxon>
        <taxon>Ascomycota</taxon>
        <taxon>Pezizomycotina</taxon>
        <taxon>Dothideomycetes</taxon>
        <taxon>Dothideomycetes incertae sedis</taxon>
        <taxon>Botryosphaeriales</taxon>
        <taxon>Aplosporellaceae</taxon>
        <taxon>Aplosporella</taxon>
    </lineage>
</organism>
<evidence type="ECO:0000256" key="2">
    <source>
        <dbReference type="ARBA" id="ARBA00013807"/>
    </source>
</evidence>
<dbReference type="GO" id="GO:0000149">
    <property type="term" value="F:SNARE binding"/>
    <property type="evidence" value="ECO:0007669"/>
    <property type="project" value="TreeGrafter"/>
</dbReference>
<evidence type="ECO:0000256" key="3">
    <source>
        <dbReference type="ARBA" id="ARBA00023054"/>
    </source>
</evidence>
<evidence type="ECO:0000256" key="4">
    <source>
        <dbReference type="SAM" id="MobiDB-lite"/>
    </source>
</evidence>
<keyword evidence="3" id="KW-0175">Coiled coil</keyword>
<feature type="compositionally biased region" description="Polar residues" evidence="4">
    <location>
        <begin position="275"/>
        <end position="284"/>
    </location>
</feature>
<accession>A0A6A6BTN8</accession>
<keyword evidence="6" id="KW-1185">Reference proteome</keyword>
<name>A0A6A6BTN8_9PEZI</name>
<dbReference type="GO" id="GO:0035493">
    <property type="term" value="P:SNARE complex assembly"/>
    <property type="evidence" value="ECO:0007669"/>
    <property type="project" value="TreeGrafter"/>
</dbReference>
<gene>
    <name evidence="5" type="ORF">K452DRAFT_304582</name>
</gene>
<dbReference type="PANTHER" id="PTHR15157:SF13">
    <property type="entry name" value="AUTOPHAGY-RELATED PROTEIN 14"/>
    <property type="match status" value="1"/>
</dbReference>
<dbReference type="EMBL" id="ML995475">
    <property type="protein sequence ID" value="KAF2146635.1"/>
    <property type="molecule type" value="Genomic_DNA"/>
</dbReference>
<dbReference type="GO" id="GO:0032991">
    <property type="term" value="C:protein-containing complex"/>
    <property type="evidence" value="ECO:0007669"/>
    <property type="project" value="UniProtKB-ARBA"/>
</dbReference>
<dbReference type="RefSeq" id="XP_033402344.1">
    <property type="nucleotide sequence ID" value="XM_033542829.1"/>
</dbReference>
<evidence type="ECO:0000313" key="6">
    <source>
        <dbReference type="Proteomes" id="UP000799438"/>
    </source>
</evidence>
<dbReference type="AlphaFoldDB" id="A0A6A6BTN8"/>
<dbReference type="Proteomes" id="UP000799438">
    <property type="component" value="Unassembled WGS sequence"/>
</dbReference>